<feature type="compositionally biased region" description="Acidic residues" evidence="1">
    <location>
        <begin position="15"/>
        <end position="26"/>
    </location>
</feature>
<evidence type="ECO:0000256" key="1">
    <source>
        <dbReference type="SAM" id="MobiDB-lite"/>
    </source>
</evidence>
<gene>
    <name evidence="2" type="ORF">GWI33_012225</name>
</gene>
<evidence type="ECO:0000313" key="2">
    <source>
        <dbReference type="EMBL" id="KAF7275056.1"/>
    </source>
</evidence>
<feature type="region of interest" description="Disordered" evidence="1">
    <location>
        <begin position="13"/>
        <end position="93"/>
    </location>
</feature>
<comment type="caution">
    <text evidence="2">The sequence shown here is derived from an EMBL/GenBank/DDBJ whole genome shotgun (WGS) entry which is preliminary data.</text>
</comment>
<protein>
    <submittedName>
        <fullName evidence="2">Uncharacterized protein</fullName>
    </submittedName>
</protein>
<feature type="compositionally biased region" description="Low complexity" evidence="1">
    <location>
        <begin position="35"/>
        <end position="50"/>
    </location>
</feature>
<organism evidence="2 3">
    <name type="scientific">Rhynchophorus ferrugineus</name>
    <name type="common">Red palm weevil</name>
    <name type="synonym">Curculio ferrugineus</name>
    <dbReference type="NCBI Taxonomy" id="354439"/>
    <lineage>
        <taxon>Eukaryota</taxon>
        <taxon>Metazoa</taxon>
        <taxon>Ecdysozoa</taxon>
        <taxon>Arthropoda</taxon>
        <taxon>Hexapoda</taxon>
        <taxon>Insecta</taxon>
        <taxon>Pterygota</taxon>
        <taxon>Neoptera</taxon>
        <taxon>Endopterygota</taxon>
        <taxon>Coleoptera</taxon>
        <taxon>Polyphaga</taxon>
        <taxon>Cucujiformia</taxon>
        <taxon>Curculionidae</taxon>
        <taxon>Dryophthorinae</taxon>
        <taxon>Rhynchophorus</taxon>
    </lineage>
</organism>
<dbReference type="Proteomes" id="UP000625711">
    <property type="component" value="Unassembled WGS sequence"/>
</dbReference>
<dbReference type="EMBL" id="JAACXV010011456">
    <property type="protein sequence ID" value="KAF7275056.1"/>
    <property type="molecule type" value="Genomic_DNA"/>
</dbReference>
<reference evidence="2" key="1">
    <citation type="submission" date="2020-08" db="EMBL/GenBank/DDBJ databases">
        <title>Genome sequencing and assembly of the red palm weevil Rhynchophorus ferrugineus.</title>
        <authorList>
            <person name="Dias G.B."/>
            <person name="Bergman C.M."/>
            <person name="Manee M."/>
        </authorList>
    </citation>
    <scope>NUCLEOTIDE SEQUENCE</scope>
    <source>
        <strain evidence="2">AA-2017</strain>
        <tissue evidence="2">Whole larva</tissue>
    </source>
</reference>
<feature type="compositionally biased region" description="Basic and acidic residues" evidence="1">
    <location>
        <begin position="79"/>
        <end position="93"/>
    </location>
</feature>
<sequence>MSSLWSFIKKLFGFDGDDDASDNENDDNVKKNKYNRNNYRPNNRGGYNSNYKPYNRSYQGTRTRPKQWNPPKSPNEENTTDKPKPEFDHKEYS</sequence>
<proteinExistence type="predicted"/>
<accession>A0A834MB10</accession>
<keyword evidence="3" id="KW-1185">Reference proteome</keyword>
<name>A0A834MB10_RHYFE</name>
<evidence type="ECO:0000313" key="3">
    <source>
        <dbReference type="Proteomes" id="UP000625711"/>
    </source>
</evidence>
<dbReference type="AlphaFoldDB" id="A0A834MB10"/>